<dbReference type="AlphaFoldDB" id="A0A8T0NZW9"/>
<sequence length="130" mass="14219">MPRRPCLRRRPCRACRQKVARRPWHRGDTVAGCAGALPLTAVSGLGGARRTAPPASPRPPPDGWLRQPDAQSGQTVLRGALGSFPVRPRRPNLRTAGLSFLLWNPSIGVYVHSMKTSKKTVDPSSVLMEY</sequence>
<reference evidence="2" key="1">
    <citation type="submission" date="2020-05" db="EMBL/GenBank/DDBJ databases">
        <title>WGS assembly of Panicum virgatum.</title>
        <authorList>
            <person name="Lovell J.T."/>
            <person name="Jenkins J."/>
            <person name="Shu S."/>
            <person name="Juenger T.E."/>
            <person name="Schmutz J."/>
        </authorList>
    </citation>
    <scope>NUCLEOTIDE SEQUENCE</scope>
    <source>
        <strain evidence="2">AP13</strain>
    </source>
</reference>
<evidence type="ECO:0000313" key="2">
    <source>
        <dbReference type="EMBL" id="KAG2554980.1"/>
    </source>
</evidence>
<protein>
    <submittedName>
        <fullName evidence="2">Uncharacterized protein</fullName>
    </submittedName>
</protein>
<proteinExistence type="predicted"/>
<dbReference type="EMBL" id="CM029053">
    <property type="protein sequence ID" value="KAG2554980.1"/>
    <property type="molecule type" value="Genomic_DNA"/>
</dbReference>
<accession>A0A8T0NZW9</accession>
<dbReference type="Proteomes" id="UP000823388">
    <property type="component" value="Chromosome 9K"/>
</dbReference>
<name>A0A8T0NZW9_PANVG</name>
<comment type="caution">
    <text evidence="2">The sequence shown here is derived from an EMBL/GenBank/DDBJ whole genome shotgun (WGS) entry which is preliminary data.</text>
</comment>
<evidence type="ECO:0000313" key="3">
    <source>
        <dbReference type="Proteomes" id="UP000823388"/>
    </source>
</evidence>
<feature type="region of interest" description="Disordered" evidence="1">
    <location>
        <begin position="44"/>
        <end position="72"/>
    </location>
</feature>
<gene>
    <name evidence="2" type="ORF">PVAP13_9KG572950</name>
</gene>
<organism evidence="2 3">
    <name type="scientific">Panicum virgatum</name>
    <name type="common">Blackwell switchgrass</name>
    <dbReference type="NCBI Taxonomy" id="38727"/>
    <lineage>
        <taxon>Eukaryota</taxon>
        <taxon>Viridiplantae</taxon>
        <taxon>Streptophyta</taxon>
        <taxon>Embryophyta</taxon>
        <taxon>Tracheophyta</taxon>
        <taxon>Spermatophyta</taxon>
        <taxon>Magnoliopsida</taxon>
        <taxon>Liliopsida</taxon>
        <taxon>Poales</taxon>
        <taxon>Poaceae</taxon>
        <taxon>PACMAD clade</taxon>
        <taxon>Panicoideae</taxon>
        <taxon>Panicodae</taxon>
        <taxon>Paniceae</taxon>
        <taxon>Panicinae</taxon>
        <taxon>Panicum</taxon>
        <taxon>Panicum sect. Hiantes</taxon>
    </lineage>
</organism>
<keyword evidence="3" id="KW-1185">Reference proteome</keyword>
<evidence type="ECO:0000256" key="1">
    <source>
        <dbReference type="SAM" id="MobiDB-lite"/>
    </source>
</evidence>